<name>A0ABV0XLI0_9TELE</name>
<accession>A0ABV0XLI0</accession>
<evidence type="ECO:0000313" key="2">
    <source>
        <dbReference type="EMBL" id="MEQ2282323.1"/>
    </source>
</evidence>
<keyword evidence="3" id="KW-1185">Reference proteome</keyword>
<evidence type="ECO:0000313" key="3">
    <source>
        <dbReference type="Proteomes" id="UP001469553"/>
    </source>
</evidence>
<dbReference type="Proteomes" id="UP001469553">
    <property type="component" value="Unassembled WGS sequence"/>
</dbReference>
<evidence type="ECO:0000256" key="1">
    <source>
        <dbReference type="SAM" id="MobiDB-lite"/>
    </source>
</evidence>
<sequence>MEEVRPSGGRPLRIRGKRSVSDVFFTDRATGSAWTGCASAQMAVGPTVRLSPAGTDHSYTRQGARGKTLTHSDSSPLAREALASGDFSDATRRAMAASPPQRSPDTGTRRNISSPSGAHGLMGLACEGLNLARASPERY</sequence>
<proteinExistence type="predicted"/>
<feature type="region of interest" description="Disordered" evidence="1">
    <location>
        <begin position="48"/>
        <end position="122"/>
    </location>
</feature>
<gene>
    <name evidence="2" type="ORF">AMECASPLE_039371</name>
</gene>
<comment type="caution">
    <text evidence="2">The sequence shown here is derived from an EMBL/GenBank/DDBJ whole genome shotgun (WGS) entry which is preliminary data.</text>
</comment>
<protein>
    <submittedName>
        <fullName evidence="2">Uncharacterized protein</fullName>
    </submittedName>
</protein>
<feature type="compositionally biased region" description="Polar residues" evidence="1">
    <location>
        <begin position="103"/>
        <end position="116"/>
    </location>
</feature>
<reference evidence="2 3" key="1">
    <citation type="submission" date="2021-06" db="EMBL/GenBank/DDBJ databases">
        <authorList>
            <person name="Palmer J.M."/>
        </authorList>
    </citation>
    <scope>NUCLEOTIDE SEQUENCE [LARGE SCALE GENOMIC DNA]</scope>
    <source>
        <strain evidence="2 3">AS_MEX2019</strain>
        <tissue evidence="2">Muscle</tissue>
    </source>
</reference>
<dbReference type="EMBL" id="JAHRIP010008170">
    <property type="protein sequence ID" value="MEQ2282323.1"/>
    <property type="molecule type" value="Genomic_DNA"/>
</dbReference>
<organism evidence="2 3">
    <name type="scientific">Ameca splendens</name>
    <dbReference type="NCBI Taxonomy" id="208324"/>
    <lineage>
        <taxon>Eukaryota</taxon>
        <taxon>Metazoa</taxon>
        <taxon>Chordata</taxon>
        <taxon>Craniata</taxon>
        <taxon>Vertebrata</taxon>
        <taxon>Euteleostomi</taxon>
        <taxon>Actinopterygii</taxon>
        <taxon>Neopterygii</taxon>
        <taxon>Teleostei</taxon>
        <taxon>Neoteleostei</taxon>
        <taxon>Acanthomorphata</taxon>
        <taxon>Ovalentaria</taxon>
        <taxon>Atherinomorphae</taxon>
        <taxon>Cyprinodontiformes</taxon>
        <taxon>Goodeidae</taxon>
        <taxon>Ameca</taxon>
    </lineage>
</organism>